<dbReference type="AlphaFoldDB" id="A0A3N4IQJ4"/>
<protein>
    <submittedName>
        <fullName evidence="5">Glycosyl transferase</fullName>
    </submittedName>
</protein>
<evidence type="ECO:0000256" key="3">
    <source>
        <dbReference type="ARBA" id="ARBA00022679"/>
    </source>
</evidence>
<dbReference type="GO" id="GO:0000026">
    <property type="term" value="F:alpha-1,2-mannosyltransferase activity"/>
    <property type="evidence" value="ECO:0007669"/>
    <property type="project" value="TreeGrafter"/>
</dbReference>
<dbReference type="GO" id="GO:0000032">
    <property type="term" value="P:cell wall mannoprotein biosynthetic process"/>
    <property type="evidence" value="ECO:0007669"/>
    <property type="project" value="TreeGrafter"/>
</dbReference>
<evidence type="ECO:0000313" key="5">
    <source>
        <dbReference type="EMBL" id="RPA88056.1"/>
    </source>
</evidence>
<feature type="active site" description="Nucleophile" evidence="4">
    <location>
        <position position="281"/>
    </location>
</feature>
<dbReference type="Gene3D" id="3.90.550.10">
    <property type="entry name" value="Spore Coat Polysaccharide Biosynthesis Protein SpsA, Chain A"/>
    <property type="match status" value="1"/>
</dbReference>
<dbReference type="GO" id="GO:0006487">
    <property type="term" value="P:protein N-linked glycosylation"/>
    <property type="evidence" value="ECO:0007669"/>
    <property type="project" value="TreeGrafter"/>
</dbReference>
<keyword evidence="2" id="KW-0328">Glycosyltransferase</keyword>
<dbReference type="GO" id="GO:0005794">
    <property type="term" value="C:Golgi apparatus"/>
    <property type="evidence" value="ECO:0007669"/>
    <property type="project" value="TreeGrafter"/>
</dbReference>
<dbReference type="STRING" id="1160509.A0A3N4IQJ4"/>
<name>A0A3N4IQJ4_ASCIM</name>
<dbReference type="Pfam" id="PF01793">
    <property type="entry name" value="Glyco_transf_15"/>
    <property type="match status" value="1"/>
</dbReference>
<dbReference type="GO" id="GO:0016020">
    <property type="term" value="C:membrane"/>
    <property type="evidence" value="ECO:0007669"/>
    <property type="project" value="InterPro"/>
</dbReference>
<dbReference type="Proteomes" id="UP000275078">
    <property type="component" value="Unassembled WGS sequence"/>
</dbReference>
<dbReference type="PANTHER" id="PTHR31121:SF6">
    <property type="entry name" value="ALPHA-1,2 MANNOSYLTRANSFERASE KTR1"/>
    <property type="match status" value="1"/>
</dbReference>
<evidence type="ECO:0000256" key="2">
    <source>
        <dbReference type="ARBA" id="ARBA00022676"/>
    </source>
</evidence>
<evidence type="ECO:0000313" key="6">
    <source>
        <dbReference type="Proteomes" id="UP000275078"/>
    </source>
</evidence>
<dbReference type="InterPro" id="IPR029044">
    <property type="entry name" value="Nucleotide-diphossugar_trans"/>
</dbReference>
<evidence type="ECO:0000256" key="4">
    <source>
        <dbReference type="PIRSR" id="PIRSR018153-1"/>
    </source>
</evidence>
<dbReference type="FunFam" id="3.90.550.10:FF:000051">
    <property type="entry name" value="Alpha-1,2-mannosyltransferase (Ktr4)"/>
    <property type="match status" value="1"/>
</dbReference>
<gene>
    <name evidence="5" type="ORF">BJ508DRAFT_337363</name>
</gene>
<dbReference type="EMBL" id="ML119645">
    <property type="protein sequence ID" value="RPA88056.1"/>
    <property type="molecule type" value="Genomic_DNA"/>
</dbReference>
<keyword evidence="3 5" id="KW-0808">Transferase</keyword>
<sequence length="395" mass="46926">MIGSRAVRFILTGTIAIVLCYQLFALNYVGDIKWRTEEQGQSPQFVDQERHTGNVSPALMNLPEPKAPGPRANATFVTLARNQDIWEIAKAIRSMEDRFNHKFNYDWVFLNDRPFNKEFKRVTTQLTSGKAKYGQIPKEHWSFPSWIDQDKAREAREEMSRKQIIYGDSISYRHMCRFESGFFFRHELLMDYEYYWRVEPSVEFFCDINYDPFMFMKQNNKKYSFVLSPYEYVETIPTLWNSTKKFMAEHPEHIHPNNSMAFISDDGGKTYNNCHFWSNFEIASLDMWRSKPYLDFFESLDKDGGFFYERWGDAPVHTIAASLLLDKNDIHFWDEIGYYHAPFTHCPTSQVDRERLKCSCNPNDNFDWKGWSCLPRHFKLLGKKRPEGWETQQDE</sequence>
<dbReference type="SUPFAM" id="SSF53448">
    <property type="entry name" value="Nucleotide-diphospho-sugar transferases"/>
    <property type="match status" value="1"/>
</dbReference>
<accession>A0A3N4IQJ4</accession>
<proteinExistence type="inferred from homology"/>
<dbReference type="InterPro" id="IPR002685">
    <property type="entry name" value="Glyco_trans_15"/>
</dbReference>
<keyword evidence="6" id="KW-1185">Reference proteome</keyword>
<evidence type="ECO:0000256" key="1">
    <source>
        <dbReference type="ARBA" id="ARBA00007677"/>
    </source>
</evidence>
<dbReference type="PANTHER" id="PTHR31121">
    <property type="entry name" value="ALPHA-1,2 MANNOSYLTRANSFERASE KTR1"/>
    <property type="match status" value="1"/>
</dbReference>
<dbReference type="OrthoDB" id="439943at2759"/>
<dbReference type="PIRSF" id="PIRSF018153">
    <property type="entry name" value="Glyco_trans_15"/>
    <property type="match status" value="1"/>
</dbReference>
<reference evidence="5 6" key="1">
    <citation type="journal article" date="2018" name="Nat. Ecol. Evol.">
        <title>Pezizomycetes genomes reveal the molecular basis of ectomycorrhizal truffle lifestyle.</title>
        <authorList>
            <person name="Murat C."/>
            <person name="Payen T."/>
            <person name="Noel B."/>
            <person name="Kuo A."/>
            <person name="Morin E."/>
            <person name="Chen J."/>
            <person name="Kohler A."/>
            <person name="Krizsan K."/>
            <person name="Balestrini R."/>
            <person name="Da Silva C."/>
            <person name="Montanini B."/>
            <person name="Hainaut M."/>
            <person name="Levati E."/>
            <person name="Barry K.W."/>
            <person name="Belfiori B."/>
            <person name="Cichocki N."/>
            <person name="Clum A."/>
            <person name="Dockter R.B."/>
            <person name="Fauchery L."/>
            <person name="Guy J."/>
            <person name="Iotti M."/>
            <person name="Le Tacon F."/>
            <person name="Lindquist E.A."/>
            <person name="Lipzen A."/>
            <person name="Malagnac F."/>
            <person name="Mello A."/>
            <person name="Molinier V."/>
            <person name="Miyauchi S."/>
            <person name="Poulain J."/>
            <person name="Riccioni C."/>
            <person name="Rubini A."/>
            <person name="Sitrit Y."/>
            <person name="Splivallo R."/>
            <person name="Traeger S."/>
            <person name="Wang M."/>
            <person name="Zifcakova L."/>
            <person name="Wipf D."/>
            <person name="Zambonelli A."/>
            <person name="Paolocci F."/>
            <person name="Nowrousian M."/>
            <person name="Ottonello S."/>
            <person name="Baldrian P."/>
            <person name="Spatafora J.W."/>
            <person name="Henrissat B."/>
            <person name="Nagy L.G."/>
            <person name="Aury J.M."/>
            <person name="Wincker P."/>
            <person name="Grigoriev I.V."/>
            <person name="Bonfante P."/>
            <person name="Martin F.M."/>
        </authorList>
    </citation>
    <scope>NUCLEOTIDE SEQUENCE [LARGE SCALE GENOMIC DNA]</scope>
    <source>
        <strain evidence="5 6">RN42</strain>
    </source>
</reference>
<organism evidence="5 6">
    <name type="scientific">Ascobolus immersus RN42</name>
    <dbReference type="NCBI Taxonomy" id="1160509"/>
    <lineage>
        <taxon>Eukaryota</taxon>
        <taxon>Fungi</taxon>
        <taxon>Dikarya</taxon>
        <taxon>Ascomycota</taxon>
        <taxon>Pezizomycotina</taxon>
        <taxon>Pezizomycetes</taxon>
        <taxon>Pezizales</taxon>
        <taxon>Ascobolaceae</taxon>
        <taxon>Ascobolus</taxon>
    </lineage>
</organism>
<dbReference type="GO" id="GO:0006493">
    <property type="term" value="P:protein O-linked glycosylation"/>
    <property type="evidence" value="ECO:0007669"/>
    <property type="project" value="TreeGrafter"/>
</dbReference>
<comment type="similarity">
    <text evidence="1">Belongs to the glycosyltransferase 15 family.</text>
</comment>